<evidence type="ECO:0000313" key="1">
    <source>
        <dbReference type="EMBL" id="CAE0230360.1"/>
    </source>
</evidence>
<dbReference type="EMBL" id="HBIA01004080">
    <property type="protein sequence ID" value="CAE0230360.1"/>
    <property type="molecule type" value="Transcribed_RNA"/>
</dbReference>
<organism evidence="1">
    <name type="scientific">Strombidium rassoulzadegani</name>
    <dbReference type="NCBI Taxonomy" id="1082188"/>
    <lineage>
        <taxon>Eukaryota</taxon>
        <taxon>Sar</taxon>
        <taxon>Alveolata</taxon>
        <taxon>Ciliophora</taxon>
        <taxon>Intramacronucleata</taxon>
        <taxon>Spirotrichea</taxon>
        <taxon>Oligotrichia</taxon>
        <taxon>Strombidiidae</taxon>
        <taxon>Strombidium</taxon>
    </lineage>
</organism>
<reference evidence="1" key="1">
    <citation type="submission" date="2021-01" db="EMBL/GenBank/DDBJ databases">
        <authorList>
            <person name="Corre E."/>
            <person name="Pelletier E."/>
            <person name="Niang G."/>
            <person name="Scheremetjew M."/>
            <person name="Finn R."/>
            <person name="Kale V."/>
            <person name="Holt S."/>
            <person name="Cochrane G."/>
            <person name="Meng A."/>
            <person name="Brown T."/>
            <person name="Cohen L."/>
        </authorList>
    </citation>
    <scope>NUCLEOTIDE SEQUENCE</scope>
    <source>
        <strain evidence="1">Ras09</strain>
    </source>
</reference>
<protein>
    <submittedName>
        <fullName evidence="1">Uncharacterized protein</fullName>
    </submittedName>
</protein>
<proteinExistence type="predicted"/>
<accession>A0A7S3CKH3</accession>
<sequence length="113" mass="12821">MHTLMWVIGDCFQYSFVRQLLGGKPRLFDKNLSLLTLAITLSFIIRSSSIIGSHILPDQPAGLLRFGRLITNNHYKNDSSLETYNMFLGRSELVGDEQPESVYFRLQPSSPSI</sequence>
<gene>
    <name evidence="1" type="ORF">SRAS04492_LOCUS2154</name>
</gene>
<dbReference type="AlphaFoldDB" id="A0A7S3CKH3"/>
<name>A0A7S3CKH3_9SPIT</name>